<evidence type="ECO:0000256" key="1">
    <source>
        <dbReference type="SAM" id="Coils"/>
    </source>
</evidence>
<feature type="transmembrane region" description="Helical" evidence="3">
    <location>
        <begin position="46"/>
        <end position="67"/>
    </location>
</feature>
<organism evidence="4 5">
    <name type="scientific">Undibacterium hunanense</name>
    <dbReference type="NCBI Taxonomy" id="2762292"/>
    <lineage>
        <taxon>Bacteria</taxon>
        <taxon>Pseudomonadati</taxon>
        <taxon>Pseudomonadota</taxon>
        <taxon>Betaproteobacteria</taxon>
        <taxon>Burkholderiales</taxon>
        <taxon>Oxalobacteraceae</taxon>
        <taxon>Undibacterium</taxon>
    </lineage>
</organism>
<keyword evidence="3" id="KW-0472">Membrane</keyword>
<evidence type="ECO:0000256" key="3">
    <source>
        <dbReference type="SAM" id="Phobius"/>
    </source>
</evidence>
<keyword evidence="3" id="KW-0812">Transmembrane</keyword>
<evidence type="ECO:0000313" key="4">
    <source>
        <dbReference type="EMBL" id="MBC3917834.1"/>
    </source>
</evidence>
<dbReference type="EMBL" id="JACOGF010000004">
    <property type="protein sequence ID" value="MBC3917834.1"/>
    <property type="molecule type" value="Genomic_DNA"/>
</dbReference>
<proteinExistence type="predicted"/>
<name>A0ABR6ZQF8_9BURK</name>
<feature type="transmembrane region" description="Helical" evidence="3">
    <location>
        <begin position="73"/>
        <end position="93"/>
    </location>
</feature>
<dbReference type="RefSeq" id="WP_186947069.1">
    <property type="nucleotide sequence ID" value="NZ_JACOGF010000004.1"/>
</dbReference>
<reference evidence="4 5" key="1">
    <citation type="submission" date="2020-08" db="EMBL/GenBank/DDBJ databases">
        <title>Novel species isolated from subtropical streams in China.</title>
        <authorList>
            <person name="Lu H."/>
        </authorList>
    </citation>
    <scope>NUCLEOTIDE SEQUENCE [LARGE SCALE GENOMIC DNA]</scope>
    <source>
        <strain evidence="4 5">CY18W</strain>
    </source>
</reference>
<comment type="caution">
    <text evidence="4">The sequence shown here is derived from an EMBL/GenBank/DDBJ whole genome shotgun (WGS) entry which is preliminary data.</text>
</comment>
<dbReference type="Proteomes" id="UP000650424">
    <property type="component" value="Unassembled WGS sequence"/>
</dbReference>
<keyword evidence="3" id="KW-1133">Transmembrane helix</keyword>
<keyword evidence="5" id="KW-1185">Reference proteome</keyword>
<evidence type="ECO:0000256" key="2">
    <source>
        <dbReference type="SAM" id="MobiDB-lite"/>
    </source>
</evidence>
<feature type="transmembrane region" description="Helical" evidence="3">
    <location>
        <begin position="15"/>
        <end position="34"/>
    </location>
</feature>
<accession>A0ABR6ZQF8</accession>
<sequence>MSEDYQDTNTTSHSVLWIFLLLPVCVLAAIFAYFQGLHSRGEMALLSGEFFAYAIFSGGIFHFLLLRNRGGKLFGIVFVAIFLSLLVGGYLGIGKQKRQAALVFSSAQQELKRLGDALETSKAGSNASTSGIIETRTGEPTKATGEFGEMERFMKDFMNSAVAQRNDYLRELDAAGWNKLLDAARLKNDVSMLESRNIIEQGKNIVNKYEKKTVSLFDDGKAKINALNVTEETKKDILAGFERGMLKSSQQLNEQWQMEKQIVQEVENIVTLLSDRTKWIVDGGQITFYSAEDLERFNAHNQKIERIAHQQEEMQKHRLEESKKNFEKLTNTATQ</sequence>
<gene>
    <name evidence="4" type="ORF">H8L32_10150</name>
</gene>
<feature type="compositionally biased region" description="Polar residues" evidence="2">
    <location>
        <begin position="122"/>
        <end position="132"/>
    </location>
</feature>
<feature type="region of interest" description="Disordered" evidence="2">
    <location>
        <begin position="121"/>
        <end position="141"/>
    </location>
</feature>
<keyword evidence="1" id="KW-0175">Coiled coil</keyword>
<evidence type="ECO:0000313" key="5">
    <source>
        <dbReference type="Proteomes" id="UP000650424"/>
    </source>
</evidence>
<feature type="coiled-coil region" evidence="1">
    <location>
        <begin position="300"/>
        <end position="329"/>
    </location>
</feature>
<protein>
    <submittedName>
        <fullName evidence="4">Uncharacterized protein</fullName>
    </submittedName>
</protein>